<dbReference type="EMBL" id="JAXBLV010000191">
    <property type="protein sequence ID" value="MDY3561306.1"/>
    <property type="molecule type" value="Genomic_DNA"/>
</dbReference>
<dbReference type="GO" id="GO:0016746">
    <property type="term" value="F:acyltransferase activity"/>
    <property type="evidence" value="ECO:0007669"/>
    <property type="project" value="UniProtKB-KW"/>
</dbReference>
<dbReference type="EC" id="2.3.1.-" evidence="2"/>
<dbReference type="SUPFAM" id="SSF55729">
    <property type="entry name" value="Acyl-CoA N-acyltransferases (Nat)"/>
    <property type="match status" value="1"/>
</dbReference>
<organism evidence="2 3">
    <name type="scientific">Gemmata algarum</name>
    <dbReference type="NCBI Taxonomy" id="2975278"/>
    <lineage>
        <taxon>Bacteria</taxon>
        <taxon>Pseudomonadati</taxon>
        <taxon>Planctomycetota</taxon>
        <taxon>Planctomycetia</taxon>
        <taxon>Gemmatales</taxon>
        <taxon>Gemmataceae</taxon>
        <taxon>Gemmata</taxon>
    </lineage>
</organism>
<evidence type="ECO:0000259" key="1">
    <source>
        <dbReference type="PROSITE" id="PS51186"/>
    </source>
</evidence>
<evidence type="ECO:0000313" key="3">
    <source>
        <dbReference type="Proteomes" id="UP001272242"/>
    </source>
</evidence>
<proteinExistence type="predicted"/>
<dbReference type="PROSITE" id="PS51186">
    <property type="entry name" value="GNAT"/>
    <property type="match status" value="1"/>
</dbReference>
<keyword evidence="3" id="KW-1185">Reference proteome</keyword>
<protein>
    <submittedName>
        <fullName evidence="2">GNAT family N-acetyltransferase</fullName>
        <ecNumber evidence="2">2.3.1.-</ecNumber>
    </submittedName>
</protein>
<dbReference type="CDD" id="cd04301">
    <property type="entry name" value="NAT_SF"/>
    <property type="match status" value="1"/>
</dbReference>
<dbReference type="Pfam" id="PF00583">
    <property type="entry name" value="Acetyltransf_1"/>
    <property type="match status" value="1"/>
</dbReference>
<dbReference type="Gene3D" id="3.90.70.10">
    <property type="entry name" value="Cysteine proteinases"/>
    <property type="match status" value="1"/>
</dbReference>
<reference evidence="3" key="1">
    <citation type="journal article" date="2023" name="Mar. Drugs">
        <title>Gemmata algarum, a Novel Planctomycete Isolated from an Algal Mat, Displays Antimicrobial Activity.</title>
        <authorList>
            <person name="Kumar G."/>
            <person name="Kallscheuer N."/>
            <person name="Kashif M."/>
            <person name="Ahamad S."/>
            <person name="Jagadeeshwari U."/>
            <person name="Pannikurungottu S."/>
            <person name="Haufschild T."/>
            <person name="Kabuu M."/>
            <person name="Sasikala C."/>
            <person name="Jogler C."/>
            <person name="Ramana C."/>
        </authorList>
    </citation>
    <scope>NUCLEOTIDE SEQUENCE [LARGE SCALE GENOMIC DNA]</scope>
    <source>
        <strain evidence="3">JC673</strain>
    </source>
</reference>
<dbReference type="RefSeq" id="WP_320687742.1">
    <property type="nucleotide sequence ID" value="NZ_JAXBLV010000191.1"/>
</dbReference>
<sequence length="421" mass="46710">MRLLYLEGLPDSLEEHMVPVNQDGTFQNTPAHLRRFFWPKRRRFYRRIRSANEAAHVISRRGPEALTKVCLPLFSSWVKPLDGFISMPAPGEVAAPETHAVHLKMPFRSGGTVVEGVQDALHFLFANSWGEGWGRLGFGMLPFAYYDRYIIEHWTTYFLEEFTNIQVRKPSPGWVAWQGRDEFDRRVYAFEAGNPDKERLGWAFALDTGKSIELEELFVAHEARGRGIGGKLATQVAQLAHAKGLPLIAWVPFADTARESPATATALPSIAKRLGVQFHRSPVTWAGYVASSHQPGSLTPVEPEHFPGRPKSTRDALLAFFAGMGVTAGTGVSPLSSAAADQQSLVMSQPIGSLDSPEWKAKNARRVALSRKKNREGLDEVERAEFDFLQATARALVERASKPPHYFAPEIEAILAAKGAL</sequence>
<evidence type="ECO:0000313" key="2">
    <source>
        <dbReference type="EMBL" id="MDY3561306.1"/>
    </source>
</evidence>
<dbReference type="Gene3D" id="3.40.630.30">
    <property type="match status" value="1"/>
</dbReference>
<dbReference type="InterPro" id="IPR000182">
    <property type="entry name" value="GNAT_dom"/>
</dbReference>
<dbReference type="InterPro" id="IPR016181">
    <property type="entry name" value="Acyl_CoA_acyltransferase"/>
</dbReference>
<feature type="domain" description="N-acetyltransferase" evidence="1">
    <location>
        <begin position="141"/>
        <end position="295"/>
    </location>
</feature>
<dbReference type="InterPro" id="IPR038765">
    <property type="entry name" value="Papain-like_cys_pep_sf"/>
</dbReference>
<keyword evidence="2" id="KW-0012">Acyltransferase</keyword>
<comment type="caution">
    <text evidence="2">The sequence shown here is derived from an EMBL/GenBank/DDBJ whole genome shotgun (WGS) entry which is preliminary data.</text>
</comment>
<accession>A0ABU5F146</accession>
<dbReference type="SUPFAM" id="SSF54001">
    <property type="entry name" value="Cysteine proteinases"/>
    <property type="match status" value="1"/>
</dbReference>
<gene>
    <name evidence="2" type="ORF">R5W23_002583</name>
</gene>
<dbReference type="Proteomes" id="UP001272242">
    <property type="component" value="Unassembled WGS sequence"/>
</dbReference>
<keyword evidence="2" id="KW-0808">Transferase</keyword>
<name>A0ABU5F146_9BACT</name>